<dbReference type="OrthoDB" id="9808942at2"/>
<feature type="compositionally biased region" description="Polar residues" evidence="2">
    <location>
        <begin position="1"/>
        <end position="18"/>
    </location>
</feature>
<evidence type="ECO:0000256" key="1">
    <source>
        <dbReference type="ARBA" id="ARBA00005721"/>
    </source>
</evidence>
<keyword evidence="4" id="KW-1185">Reference proteome</keyword>
<dbReference type="InterPro" id="IPR005531">
    <property type="entry name" value="Asp23"/>
</dbReference>
<gene>
    <name evidence="3" type="ORF">E3O19_11180</name>
</gene>
<evidence type="ECO:0000313" key="3">
    <source>
        <dbReference type="EMBL" id="TFC14330.1"/>
    </source>
</evidence>
<dbReference type="PANTHER" id="PTHR34297">
    <property type="entry name" value="HYPOTHETICAL CYTOSOLIC PROTEIN-RELATED"/>
    <property type="match status" value="1"/>
</dbReference>
<dbReference type="AlphaFoldDB" id="A0A4R8WRP7"/>
<dbReference type="PANTHER" id="PTHR34297:SF3">
    <property type="entry name" value="ALKALINE SHOCK PROTEIN 23"/>
    <property type="match status" value="1"/>
</dbReference>
<evidence type="ECO:0000256" key="2">
    <source>
        <dbReference type="SAM" id="MobiDB-lite"/>
    </source>
</evidence>
<dbReference type="Pfam" id="PF03780">
    <property type="entry name" value="Asp23"/>
    <property type="match status" value="1"/>
</dbReference>
<reference evidence="3 4" key="1">
    <citation type="submission" date="2019-03" db="EMBL/GenBank/DDBJ databases">
        <title>Genomics of glacier-inhabiting Cryobacterium strains.</title>
        <authorList>
            <person name="Liu Q."/>
            <person name="Xin Y.-H."/>
        </authorList>
    </citation>
    <scope>NUCLEOTIDE SEQUENCE [LARGE SCALE GENOMIC DNA]</scope>
    <source>
        <strain evidence="3 4">MDT1-3</strain>
    </source>
</reference>
<name>A0A4R8WRP7_9MICO</name>
<accession>A0A4R8WRP7</accession>
<proteinExistence type="inferred from homology"/>
<organism evidence="3 4">
    <name type="scientific">Cryobacterium algoritolerans</name>
    <dbReference type="NCBI Taxonomy" id="1259184"/>
    <lineage>
        <taxon>Bacteria</taxon>
        <taxon>Bacillati</taxon>
        <taxon>Actinomycetota</taxon>
        <taxon>Actinomycetes</taxon>
        <taxon>Micrococcales</taxon>
        <taxon>Microbacteriaceae</taxon>
        <taxon>Cryobacterium</taxon>
    </lineage>
</organism>
<dbReference type="RefSeq" id="WP_134567642.1">
    <property type="nucleotide sequence ID" value="NZ_SOFP01000048.1"/>
</dbReference>
<comment type="similarity">
    <text evidence="1">Belongs to the asp23 family.</text>
</comment>
<comment type="caution">
    <text evidence="3">The sequence shown here is derived from an EMBL/GenBank/DDBJ whole genome shotgun (WGS) entry which is preliminary data.</text>
</comment>
<dbReference type="EMBL" id="SOFP01000048">
    <property type="protein sequence ID" value="TFC14330.1"/>
    <property type="molecule type" value="Genomic_DNA"/>
</dbReference>
<dbReference type="Proteomes" id="UP000298412">
    <property type="component" value="Unassembled WGS sequence"/>
</dbReference>
<sequence length="145" mass="14912">MADLTTPTLSTAPNSASATPGRGKTVINDAVVAKIAGIAAREVSGVHALGGGAARALGAIRDALNTSDVSQGIKVEVGETQVAADVTVVAEYPVALQDVAERVRSAVIRAIEDLIGMEVTEVNVNITDVHLPTDDKDEKSEARVQ</sequence>
<protein>
    <submittedName>
        <fullName evidence="3">Asp23/Gls24 family envelope stress response protein</fullName>
    </submittedName>
</protein>
<evidence type="ECO:0000313" key="4">
    <source>
        <dbReference type="Proteomes" id="UP000298412"/>
    </source>
</evidence>
<feature type="region of interest" description="Disordered" evidence="2">
    <location>
        <begin position="1"/>
        <end position="23"/>
    </location>
</feature>